<dbReference type="AlphaFoldDB" id="A0A1M4U7E5"/>
<protein>
    <submittedName>
        <fullName evidence="2">Uncharacterized protein</fullName>
    </submittedName>
</protein>
<proteinExistence type="predicted"/>
<dbReference type="OrthoDB" id="1938125at2"/>
<accession>A0A1M4U7E5</accession>
<keyword evidence="3" id="KW-1185">Reference proteome</keyword>
<keyword evidence="1" id="KW-1133">Transmembrane helix</keyword>
<dbReference type="STRING" id="1120975.SAMN02746064_00670"/>
<dbReference type="EMBL" id="FQTU01000003">
    <property type="protein sequence ID" value="SHE52692.1"/>
    <property type="molecule type" value="Genomic_DNA"/>
</dbReference>
<keyword evidence="1" id="KW-0812">Transmembrane</keyword>
<evidence type="ECO:0000313" key="2">
    <source>
        <dbReference type="EMBL" id="SHE52692.1"/>
    </source>
</evidence>
<keyword evidence="1" id="KW-0472">Membrane</keyword>
<dbReference type="Proteomes" id="UP000184251">
    <property type="component" value="Unassembled WGS sequence"/>
</dbReference>
<evidence type="ECO:0000313" key="3">
    <source>
        <dbReference type="Proteomes" id="UP000184251"/>
    </source>
</evidence>
<reference evidence="2 3" key="1">
    <citation type="submission" date="2016-11" db="EMBL/GenBank/DDBJ databases">
        <authorList>
            <person name="Jaros S."/>
            <person name="Januszkiewicz K."/>
            <person name="Wedrychowicz H."/>
        </authorList>
    </citation>
    <scope>NUCLEOTIDE SEQUENCE [LARGE SCALE GENOMIC DNA]</scope>
    <source>
        <strain evidence="2 3">DSM 14828</strain>
    </source>
</reference>
<name>A0A1M4U7E5_9FIRM</name>
<organism evidence="2 3">
    <name type="scientific">Alkalibacter saccharofermentans DSM 14828</name>
    <dbReference type="NCBI Taxonomy" id="1120975"/>
    <lineage>
        <taxon>Bacteria</taxon>
        <taxon>Bacillati</taxon>
        <taxon>Bacillota</taxon>
        <taxon>Clostridia</taxon>
        <taxon>Eubacteriales</taxon>
        <taxon>Eubacteriaceae</taxon>
        <taxon>Alkalibacter</taxon>
    </lineage>
</organism>
<evidence type="ECO:0000256" key="1">
    <source>
        <dbReference type="SAM" id="Phobius"/>
    </source>
</evidence>
<feature type="transmembrane region" description="Helical" evidence="1">
    <location>
        <begin position="42"/>
        <end position="63"/>
    </location>
</feature>
<dbReference type="RefSeq" id="WP_073269669.1">
    <property type="nucleotide sequence ID" value="NZ_FQTU01000003.1"/>
</dbReference>
<feature type="transmembrane region" description="Helical" evidence="1">
    <location>
        <begin position="69"/>
        <end position="89"/>
    </location>
</feature>
<gene>
    <name evidence="2" type="ORF">SAMN02746064_00670</name>
</gene>
<sequence>MYKEIQDHEKWVEDQIKNPKGSYFSMLKYHERQIQWLQHERLVHLLVTILIAVSILFSCWILLTTEFILAGMLFFILTALCVFYIAHYYRLENAVQRWYVLYKQLWLLAGKEGKDRETS</sequence>